<sequence length="56" mass="6235">MKKLGLLLACCAFLIACAPEVGSKKWCDAMKEKPKGDWTANEVTDFAKHCVFKTEE</sequence>
<proteinExistence type="predicted"/>
<evidence type="ECO:0008006" key="3">
    <source>
        <dbReference type="Google" id="ProtNLM"/>
    </source>
</evidence>
<evidence type="ECO:0000313" key="2">
    <source>
        <dbReference type="EMBL" id="VHO02498.1"/>
    </source>
</evidence>
<dbReference type="EMBL" id="CAAJGR010000072">
    <property type="protein sequence ID" value="VHO02498.1"/>
    <property type="molecule type" value="Genomic_DNA"/>
</dbReference>
<keyword evidence="1" id="KW-0732">Signal</keyword>
<dbReference type="PROSITE" id="PS51257">
    <property type="entry name" value="PROKAR_LIPOPROTEIN"/>
    <property type="match status" value="1"/>
</dbReference>
<dbReference type="InterPro" id="IPR021379">
    <property type="entry name" value="DUF3012"/>
</dbReference>
<gene>
    <name evidence="2" type="ORF">BAL341_839</name>
</gene>
<reference evidence="2" key="1">
    <citation type="submission" date="2019-04" db="EMBL/GenBank/DDBJ databases">
        <authorList>
            <person name="Brambilla D."/>
        </authorList>
    </citation>
    <scope>NUCLEOTIDE SEQUENCE</scope>
    <source>
        <strain evidence="2">BAL1</strain>
    </source>
</reference>
<accession>A0A486XIZ2</accession>
<dbReference type="AlphaFoldDB" id="A0A486XIZ2"/>
<organism evidence="2">
    <name type="scientific">Rheinheimera sp. BAL341</name>
    <dbReference type="NCBI Taxonomy" id="1708203"/>
    <lineage>
        <taxon>Bacteria</taxon>
        <taxon>Pseudomonadati</taxon>
        <taxon>Pseudomonadota</taxon>
        <taxon>Gammaproteobacteria</taxon>
        <taxon>Chromatiales</taxon>
        <taxon>Chromatiaceae</taxon>
        <taxon>Rheinheimera</taxon>
    </lineage>
</organism>
<feature type="chain" id="PRO_5019739463" description="DUF3012 domain-containing protein" evidence="1">
    <location>
        <begin position="19"/>
        <end position="56"/>
    </location>
</feature>
<protein>
    <recommendedName>
        <fullName evidence="3">DUF3012 domain-containing protein</fullName>
    </recommendedName>
</protein>
<evidence type="ECO:0000256" key="1">
    <source>
        <dbReference type="SAM" id="SignalP"/>
    </source>
</evidence>
<name>A0A486XIZ2_9GAMM</name>
<feature type="signal peptide" evidence="1">
    <location>
        <begin position="1"/>
        <end position="18"/>
    </location>
</feature>
<dbReference type="Pfam" id="PF11216">
    <property type="entry name" value="DUF3012"/>
    <property type="match status" value="1"/>
</dbReference>